<dbReference type="PROSITE" id="PS50885">
    <property type="entry name" value="HAMP"/>
    <property type="match status" value="1"/>
</dbReference>
<dbReference type="InterPro" id="IPR005467">
    <property type="entry name" value="His_kinase_dom"/>
</dbReference>
<evidence type="ECO:0000256" key="10">
    <source>
        <dbReference type="ARBA" id="ARBA00022840"/>
    </source>
</evidence>
<dbReference type="PRINTS" id="PR00344">
    <property type="entry name" value="BCTRLSENSOR"/>
</dbReference>
<evidence type="ECO:0000256" key="9">
    <source>
        <dbReference type="ARBA" id="ARBA00022777"/>
    </source>
</evidence>
<evidence type="ECO:0000259" key="16">
    <source>
        <dbReference type="PROSITE" id="PS50885"/>
    </source>
</evidence>
<dbReference type="Gene3D" id="3.30.565.10">
    <property type="entry name" value="Histidine kinase-like ATPase, C-terminal domain"/>
    <property type="match status" value="1"/>
</dbReference>
<evidence type="ECO:0000256" key="4">
    <source>
        <dbReference type="ARBA" id="ARBA00022475"/>
    </source>
</evidence>
<sequence length="478" mass="53960">MTLRHSLFDKIFISFLVIFTVCFGFIVLYASNVTRSMLVDDRTEVLTNEAFLIADQTVAGYVQGVYTKDELQESLRYYSDKLNASIWVTDEKGIIYGFANADGHPDNPKNIFLVDPDFDIYTAQSFNGKFYNTFKSNVISVAIPIHINNQPNGMLLIHSTVEQLQNIQEKIVKLIYAPYLFMIIISFALLGIISGKVMRPIRKINSVAEQYSTGNFDTPMDIHSNDEIGQLASTLEYMASELAKLDEYRKAFISNISHDFRSPLTSIKGYIEAIQDGTIPPEKQSHYLDIVVQQTNRLTKLTSSLLELNNYDSYGIWLVCKDFDIVELVLSAINSFEGRCIEKQIAIRLNNHTEHSIVHADKTKIEQVIYNLLDNAIKFTPNGKSIYVTLSEKHDKIFVSVKDEGCGIPKDSLNRVWVRFYKADRSRGKDKQGTGLGLAITKEIIKAHNENINVVSTEGVGSEFTFSLSKATTDSEQS</sequence>
<evidence type="ECO:0000256" key="5">
    <source>
        <dbReference type="ARBA" id="ARBA00022553"/>
    </source>
</evidence>
<feature type="domain" description="HAMP" evidence="16">
    <location>
        <begin position="195"/>
        <end position="247"/>
    </location>
</feature>
<dbReference type="GO" id="GO:0000155">
    <property type="term" value="F:phosphorelay sensor kinase activity"/>
    <property type="evidence" value="ECO:0007669"/>
    <property type="project" value="InterPro"/>
</dbReference>
<keyword evidence="8" id="KW-0547">Nucleotide-binding</keyword>
<evidence type="ECO:0000259" key="15">
    <source>
        <dbReference type="PROSITE" id="PS50109"/>
    </source>
</evidence>
<dbReference type="CDD" id="cd06225">
    <property type="entry name" value="HAMP"/>
    <property type="match status" value="1"/>
</dbReference>
<dbReference type="InterPro" id="IPR050398">
    <property type="entry name" value="HssS/ArlS-like"/>
</dbReference>
<dbReference type="FunFam" id="1.10.287.130:FF:000001">
    <property type="entry name" value="Two-component sensor histidine kinase"/>
    <property type="match status" value="1"/>
</dbReference>
<dbReference type="KEGG" id="wcp:H9Q76_13095"/>
<dbReference type="Gene3D" id="1.10.287.130">
    <property type="match status" value="1"/>
</dbReference>
<dbReference type="InterPro" id="IPR004358">
    <property type="entry name" value="Sig_transdc_His_kin-like_C"/>
</dbReference>
<keyword evidence="11 14" id="KW-1133">Transmembrane helix</keyword>
<dbReference type="SUPFAM" id="SSF55874">
    <property type="entry name" value="ATPase domain of HSP90 chaperone/DNA topoisomerase II/histidine kinase"/>
    <property type="match status" value="1"/>
</dbReference>
<keyword evidence="5" id="KW-0597">Phosphoprotein</keyword>
<dbReference type="InterPro" id="IPR003661">
    <property type="entry name" value="HisK_dim/P_dom"/>
</dbReference>
<dbReference type="CDD" id="cd00075">
    <property type="entry name" value="HATPase"/>
    <property type="match status" value="1"/>
</dbReference>
<accession>A0A7G9FM42</accession>
<evidence type="ECO:0000256" key="8">
    <source>
        <dbReference type="ARBA" id="ARBA00022741"/>
    </source>
</evidence>
<reference evidence="17 18" key="1">
    <citation type="submission" date="2020-08" db="EMBL/GenBank/DDBJ databases">
        <authorList>
            <person name="Liu C."/>
            <person name="Sun Q."/>
        </authorList>
    </citation>
    <scope>NUCLEOTIDE SEQUENCE [LARGE SCALE GENOMIC DNA]</scope>
    <source>
        <strain evidence="17 18">NSJ-4</strain>
    </source>
</reference>
<dbReference type="PANTHER" id="PTHR45528:SF1">
    <property type="entry name" value="SENSOR HISTIDINE KINASE CPXA"/>
    <property type="match status" value="1"/>
</dbReference>
<comment type="subcellular location">
    <subcellularLocation>
        <location evidence="2">Cell membrane</location>
        <topology evidence="2">Multi-pass membrane protein</topology>
    </subcellularLocation>
</comment>
<evidence type="ECO:0000256" key="2">
    <source>
        <dbReference type="ARBA" id="ARBA00004651"/>
    </source>
</evidence>
<dbReference type="PANTHER" id="PTHR45528">
    <property type="entry name" value="SENSOR HISTIDINE KINASE CPXA"/>
    <property type="match status" value="1"/>
</dbReference>
<dbReference type="AlphaFoldDB" id="A0A7G9FM42"/>
<feature type="domain" description="Histidine kinase" evidence="15">
    <location>
        <begin position="255"/>
        <end position="472"/>
    </location>
</feature>
<dbReference type="Gene3D" id="6.10.340.10">
    <property type="match status" value="1"/>
</dbReference>
<comment type="catalytic activity">
    <reaction evidence="1">
        <text>ATP + protein L-histidine = ADP + protein N-phospho-L-histidine.</text>
        <dbReference type="EC" id="2.7.13.3"/>
    </reaction>
</comment>
<dbReference type="EC" id="2.7.13.3" evidence="3"/>
<evidence type="ECO:0000313" key="18">
    <source>
        <dbReference type="Proteomes" id="UP000515819"/>
    </source>
</evidence>
<dbReference type="EMBL" id="CP060632">
    <property type="protein sequence ID" value="QNL99623.1"/>
    <property type="molecule type" value="Genomic_DNA"/>
</dbReference>
<dbReference type="InterPro" id="IPR036097">
    <property type="entry name" value="HisK_dim/P_sf"/>
</dbReference>
<dbReference type="Pfam" id="PF02518">
    <property type="entry name" value="HATPase_c"/>
    <property type="match status" value="1"/>
</dbReference>
<dbReference type="InterPro" id="IPR003594">
    <property type="entry name" value="HATPase_dom"/>
</dbReference>
<evidence type="ECO:0000256" key="7">
    <source>
        <dbReference type="ARBA" id="ARBA00022692"/>
    </source>
</evidence>
<dbReference type="SUPFAM" id="SSF47384">
    <property type="entry name" value="Homodimeric domain of signal transducing histidine kinase"/>
    <property type="match status" value="1"/>
</dbReference>
<dbReference type="SMART" id="SM00388">
    <property type="entry name" value="HisKA"/>
    <property type="match status" value="1"/>
</dbReference>
<dbReference type="Proteomes" id="UP000515819">
    <property type="component" value="Chromosome"/>
</dbReference>
<evidence type="ECO:0000313" key="17">
    <source>
        <dbReference type="EMBL" id="QNL99623.1"/>
    </source>
</evidence>
<keyword evidence="6" id="KW-0808">Transferase</keyword>
<evidence type="ECO:0000256" key="3">
    <source>
        <dbReference type="ARBA" id="ARBA00012438"/>
    </source>
</evidence>
<keyword evidence="4" id="KW-1003">Cell membrane</keyword>
<keyword evidence="10" id="KW-0067">ATP-binding</keyword>
<keyword evidence="12" id="KW-0902">Two-component regulatory system</keyword>
<dbReference type="SMART" id="SM00304">
    <property type="entry name" value="HAMP"/>
    <property type="match status" value="1"/>
</dbReference>
<name>A0A7G9FM42_9FIRM</name>
<evidence type="ECO:0000256" key="13">
    <source>
        <dbReference type="ARBA" id="ARBA00023136"/>
    </source>
</evidence>
<dbReference type="SMART" id="SM00387">
    <property type="entry name" value="HATPase_c"/>
    <property type="match status" value="1"/>
</dbReference>
<evidence type="ECO:0000256" key="14">
    <source>
        <dbReference type="SAM" id="Phobius"/>
    </source>
</evidence>
<keyword evidence="13 14" id="KW-0472">Membrane</keyword>
<dbReference type="PROSITE" id="PS50109">
    <property type="entry name" value="HIS_KIN"/>
    <property type="match status" value="1"/>
</dbReference>
<dbReference type="CDD" id="cd00082">
    <property type="entry name" value="HisKA"/>
    <property type="match status" value="1"/>
</dbReference>
<dbReference type="GO" id="GO:0005886">
    <property type="term" value="C:plasma membrane"/>
    <property type="evidence" value="ECO:0007669"/>
    <property type="project" value="UniProtKB-SubCell"/>
</dbReference>
<gene>
    <name evidence="17" type="ORF">H9Q76_13095</name>
</gene>
<dbReference type="SUPFAM" id="SSF158472">
    <property type="entry name" value="HAMP domain-like"/>
    <property type="match status" value="1"/>
</dbReference>
<keyword evidence="18" id="KW-1185">Reference proteome</keyword>
<evidence type="ECO:0000256" key="1">
    <source>
        <dbReference type="ARBA" id="ARBA00000085"/>
    </source>
</evidence>
<dbReference type="Pfam" id="PF00672">
    <property type="entry name" value="HAMP"/>
    <property type="match status" value="1"/>
</dbReference>
<keyword evidence="9" id="KW-0418">Kinase</keyword>
<feature type="transmembrane region" description="Helical" evidence="14">
    <location>
        <begin position="12"/>
        <end position="30"/>
    </location>
</feature>
<dbReference type="InterPro" id="IPR003660">
    <property type="entry name" value="HAMP_dom"/>
</dbReference>
<keyword evidence="7 14" id="KW-0812">Transmembrane</keyword>
<evidence type="ECO:0000256" key="12">
    <source>
        <dbReference type="ARBA" id="ARBA00023012"/>
    </source>
</evidence>
<dbReference type="InterPro" id="IPR036890">
    <property type="entry name" value="HATPase_C_sf"/>
</dbReference>
<feature type="transmembrane region" description="Helical" evidence="14">
    <location>
        <begin position="174"/>
        <end position="193"/>
    </location>
</feature>
<dbReference type="CDD" id="cd18773">
    <property type="entry name" value="PDC1_HK_sensor"/>
    <property type="match status" value="1"/>
</dbReference>
<dbReference type="RefSeq" id="WP_021984550.1">
    <property type="nucleotide sequence ID" value="NZ_CP060632.1"/>
</dbReference>
<evidence type="ECO:0000256" key="11">
    <source>
        <dbReference type="ARBA" id="ARBA00022989"/>
    </source>
</evidence>
<proteinExistence type="predicted"/>
<protein>
    <recommendedName>
        <fullName evidence="3">histidine kinase</fullName>
        <ecNumber evidence="3">2.7.13.3</ecNumber>
    </recommendedName>
</protein>
<evidence type="ECO:0000256" key="6">
    <source>
        <dbReference type="ARBA" id="ARBA00022679"/>
    </source>
</evidence>
<organism evidence="17 18">
    <name type="scientific">Wujia chipingensis</name>
    <dbReference type="NCBI Taxonomy" id="2763670"/>
    <lineage>
        <taxon>Bacteria</taxon>
        <taxon>Bacillati</taxon>
        <taxon>Bacillota</taxon>
        <taxon>Clostridia</taxon>
        <taxon>Lachnospirales</taxon>
        <taxon>Lachnospiraceae</taxon>
        <taxon>Wujia</taxon>
    </lineage>
</organism>
<dbReference type="Pfam" id="PF00512">
    <property type="entry name" value="HisKA"/>
    <property type="match status" value="1"/>
</dbReference>
<dbReference type="FunFam" id="3.30.565.10:FF:000006">
    <property type="entry name" value="Sensor histidine kinase WalK"/>
    <property type="match status" value="1"/>
</dbReference>
<dbReference type="GO" id="GO:0005524">
    <property type="term" value="F:ATP binding"/>
    <property type="evidence" value="ECO:0007669"/>
    <property type="project" value="UniProtKB-KW"/>
</dbReference>